<organism evidence="3 4">
    <name type="scientific">Halovenus salina</name>
    <dbReference type="NCBI Taxonomy" id="1510225"/>
    <lineage>
        <taxon>Archaea</taxon>
        <taxon>Methanobacteriati</taxon>
        <taxon>Methanobacteriota</taxon>
        <taxon>Stenosarchaea group</taxon>
        <taxon>Halobacteria</taxon>
        <taxon>Halobacteriales</taxon>
        <taxon>Haloarculaceae</taxon>
        <taxon>Halovenus</taxon>
    </lineage>
</organism>
<dbReference type="InterPro" id="IPR013328">
    <property type="entry name" value="6PGD_dom2"/>
</dbReference>
<evidence type="ECO:0000256" key="1">
    <source>
        <dbReference type="SAM" id="MobiDB-lite"/>
    </source>
</evidence>
<evidence type="ECO:0000259" key="2">
    <source>
        <dbReference type="Pfam" id="PF00725"/>
    </source>
</evidence>
<dbReference type="Proteomes" id="UP001596445">
    <property type="component" value="Unassembled WGS sequence"/>
</dbReference>
<dbReference type="SUPFAM" id="SSF48179">
    <property type="entry name" value="6-phosphogluconate dehydrogenase C-terminal domain-like"/>
    <property type="match status" value="1"/>
</dbReference>
<gene>
    <name evidence="3" type="ORF">ACFQQG_06665</name>
</gene>
<comment type="caution">
    <text evidence="3">The sequence shown here is derived from an EMBL/GenBank/DDBJ whole genome shotgun (WGS) entry which is preliminary data.</text>
</comment>
<feature type="compositionally biased region" description="Basic and acidic residues" evidence="1">
    <location>
        <begin position="120"/>
        <end position="129"/>
    </location>
</feature>
<dbReference type="Pfam" id="PF00725">
    <property type="entry name" value="3HCDH"/>
    <property type="match status" value="1"/>
</dbReference>
<proteinExistence type="predicted"/>
<sequence>MDYRSRHAGKCLCSSRTGARSRRDSDGRRGRCRRDGGRYCVQTALSGEIGPLERADRLGLAERHDALQSLAGRLGPRFEPPPLLTALVEAGKTGLDAGEGFYVWEDETPQHSALTDPTATDEHHRDLVG</sequence>
<feature type="domain" description="3-hydroxyacyl-CoA dehydrogenase C-terminal" evidence="2">
    <location>
        <begin position="49"/>
        <end position="104"/>
    </location>
</feature>
<feature type="region of interest" description="Disordered" evidence="1">
    <location>
        <begin position="108"/>
        <end position="129"/>
    </location>
</feature>
<accession>A0ABD5W5D2</accession>
<keyword evidence="4" id="KW-1185">Reference proteome</keyword>
<dbReference type="EMBL" id="JBHSZI010000001">
    <property type="protein sequence ID" value="MFC7057907.1"/>
    <property type="molecule type" value="Genomic_DNA"/>
</dbReference>
<evidence type="ECO:0000313" key="4">
    <source>
        <dbReference type="Proteomes" id="UP001596445"/>
    </source>
</evidence>
<dbReference type="AlphaFoldDB" id="A0ABD5W5D2"/>
<reference evidence="3 4" key="1">
    <citation type="journal article" date="2019" name="Int. J. Syst. Evol. Microbiol.">
        <title>The Global Catalogue of Microorganisms (GCM) 10K type strain sequencing project: providing services to taxonomists for standard genome sequencing and annotation.</title>
        <authorList>
            <consortium name="The Broad Institute Genomics Platform"/>
            <consortium name="The Broad Institute Genome Sequencing Center for Infectious Disease"/>
            <person name="Wu L."/>
            <person name="Ma J."/>
        </authorList>
    </citation>
    <scope>NUCLEOTIDE SEQUENCE [LARGE SCALE GENOMIC DNA]</scope>
    <source>
        <strain evidence="3 4">JCM 30072</strain>
    </source>
</reference>
<dbReference type="InterPro" id="IPR006108">
    <property type="entry name" value="3HC_DH_C"/>
</dbReference>
<dbReference type="InterPro" id="IPR008927">
    <property type="entry name" value="6-PGluconate_DH-like_C_sf"/>
</dbReference>
<protein>
    <submittedName>
        <fullName evidence="3">3-hydroxyacyl-CoA dehydrogenase family protein</fullName>
    </submittedName>
</protein>
<dbReference type="Gene3D" id="1.10.1040.10">
    <property type="entry name" value="N-(1-d-carboxylethyl)-l-norvaline Dehydrogenase, domain 2"/>
    <property type="match status" value="1"/>
</dbReference>
<name>A0ABD5W5D2_9EURY</name>
<evidence type="ECO:0000313" key="3">
    <source>
        <dbReference type="EMBL" id="MFC7057907.1"/>
    </source>
</evidence>
<dbReference type="RefSeq" id="WP_382186819.1">
    <property type="nucleotide sequence ID" value="NZ_JBHSZI010000001.1"/>
</dbReference>